<dbReference type="AlphaFoldDB" id="A0AAU9E5L7"/>
<dbReference type="SUPFAM" id="SSF52518">
    <property type="entry name" value="Thiamin diphosphate-binding fold (THDP-binding)"/>
    <property type="match status" value="2"/>
</dbReference>
<evidence type="ECO:0000256" key="12">
    <source>
        <dbReference type="ARBA" id="ARBA00030514"/>
    </source>
</evidence>
<dbReference type="GO" id="GO:0030976">
    <property type="term" value="F:thiamine pyrophosphate binding"/>
    <property type="evidence" value="ECO:0007669"/>
    <property type="project" value="InterPro"/>
</dbReference>
<dbReference type="Pfam" id="PF00037">
    <property type="entry name" value="Fer4"/>
    <property type="match status" value="1"/>
</dbReference>
<dbReference type="KEGG" id="hprf:HLPR_09640"/>
<feature type="binding site" evidence="15">
    <location>
        <position position="541"/>
    </location>
    <ligand>
        <name>[4Fe-4S] cluster</name>
        <dbReference type="ChEBI" id="CHEBI:49883"/>
        <label>1</label>
    </ligand>
</feature>
<feature type="binding site" evidence="15">
    <location>
        <position position="571"/>
    </location>
    <ligand>
        <name>[4Fe-4S] cluster</name>
        <dbReference type="ChEBI" id="CHEBI:49883"/>
        <label>2</label>
    </ligand>
</feature>
<dbReference type="Gene3D" id="3.40.50.970">
    <property type="match status" value="2"/>
</dbReference>
<dbReference type="PROSITE" id="PS00198">
    <property type="entry name" value="4FE4S_FER_1"/>
    <property type="match status" value="1"/>
</dbReference>
<evidence type="ECO:0000256" key="9">
    <source>
        <dbReference type="ARBA" id="ARBA00023002"/>
    </source>
</evidence>
<feature type="binding site" evidence="15">
    <location>
        <position position="552"/>
    </location>
    <ligand>
        <name>[4Fe-4S] cluster</name>
        <dbReference type="ChEBI" id="CHEBI:49883"/>
        <label>2</label>
    </ligand>
</feature>
<dbReference type="InterPro" id="IPR017900">
    <property type="entry name" value="4Fe4S_Fe_S_CS"/>
</dbReference>
<dbReference type="Proteomes" id="UP001321786">
    <property type="component" value="Chromosome"/>
</dbReference>
<dbReference type="InterPro" id="IPR045025">
    <property type="entry name" value="HACL1-like"/>
</dbReference>
<feature type="domain" description="4Fe-4S ferredoxin-type" evidence="16">
    <location>
        <begin position="562"/>
        <end position="591"/>
    </location>
</feature>
<comment type="cofactor">
    <cofactor evidence="14 15">
        <name>[4Fe-4S] cluster</name>
        <dbReference type="ChEBI" id="CHEBI:49883"/>
    </cofactor>
    <text evidence="14 15">Binds 2 [4Fe-4S] clusters. In this family the first cluster has a non-standard and varying [4Fe-4S] binding motif CX(2)CX(2)CX(4-5)CP.</text>
</comment>
<feature type="binding site" evidence="15">
    <location>
        <position position="577"/>
    </location>
    <ligand>
        <name>[4Fe-4S] cluster</name>
        <dbReference type="ChEBI" id="CHEBI:49883"/>
        <label>2</label>
    </ligand>
</feature>
<dbReference type="SUPFAM" id="SSF52922">
    <property type="entry name" value="TK C-terminal domain-like"/>
    <property type="match status" value="1"/>
</dbReference>
<gene>
    <name evidence="17" type="primary">iorA_1</name>
    <name evidence="17" type="ORF">HLPR_09640</name>
</gene>
<keyword evidence="9 14" id="KW-0560">Oxidoreductase</keyword>
<feature type="binding site" evidence="15">
    <location>
        <position position="547"/>
    </location>
    <ligand>
        <name>[4Fe-4S] cluster</name>
        <dbReference type="ChEBI" id="CHEBI:49883"/>
        <label>1</label>
    </ligand>
</feature>
<dbReference type="SUPFAM" id="SSF54862">
    <property type="entry name" value="4Fe-4S ferredoxins"/>
    <property type="match status" value="1"/>
</dbReference>
<evidence type="ECO:0000256" key="11">
    <source>
        <dbReference type="ARBA" id="ARBA00023014"/>
    </source>
</evidence>
<dbReference type="EMBL" id="AP028654">
    <property type="protein sequence ID" value="BEP28633.1"/>
    <property type="molecule type" value="Genomic_DNA"/>
</dbReference>
<dbReference type="NCBIfam" id="TIGR03336">
    <property type="entry name" value="IOR_alpha"/>
    <property type="match status" value="1"/>
</dbReference>
<organism evidence="17 18">
    <name type="scientific">Helicovermis profundi</name>
    <dbReference type="NCBI Taxonomy" id="3065157"/>
    <lineage>
        <taxon>Bacteria</taxon>
        <taxon>Bacillati</taxon>
        <taxon>Bacillota</taxon>
        <taxon>Clostridia</taxon>
        <taxon>Helicovermis</taxon>
    </lineage>
</organism>
<proteinExistence type="predicted"/>
<dbReference type="Pfam" id="PF02775">
    <property type="entry name" value="TPP_enzyme_C"/>
    <property type="match status" value="1"/>
</dbReference>
<name>A0AAU9E5L7_9FIRM</name>
<feature type="binding site" evidence="15">
    <location>
        <position position="581"/>
    </location>
    <ligand>
        <name>[4Fe-4S] cluster</name>
        <dbReference type="ChEBI" id="CHEBI:49883"/>
        <label>1</label>
    </ligand>
</feature>
<dbReference type="PROSITE" id="PS51379">
    <property type="entry name" value="4FE4S_FER_2"/>
    <property type="match status" value="2"/>
</dbReference>
<feature type="binding site" evidence="15">
    <location>
        <position position="544"/>
    </location>
    <ligand>
        <name>[4Fe-4S] cluster</name>
        <dbReference type="ChEBI" id="CHEBI:49883"/>
        <label>1</label>
    </ligand>
</feature>
<evidence type="ECO:0000256" key="1">
    <source>
        <dbReference type="ARBA" id="ARBA00002995"/>
    </source>
</evidence>
<dbReference type="EC" id="1.2.7.8" evidence="3 14"/>
<reference evidence="17 18" key="1">
    <citation type="submission" date="2023-08" db="EMBL/GenBank/DDBJ databases">
        <title>Helicovermis profunda gen. nov., sp. nov., a novel mesophilic, fermentative bacterium within the Bacillota from a deep-sea hydrothermal vent chimney.</title>
        <authorList>
            <person name="Miyazaki U."/>
            <person name="Mizutani D."/>
            <person name="Hashimoto Y."/>
            <person name="Tame A."/>
            <person name="Sawayama S."/>
            <person name="Miyazaki J."/>
            <person name="Takai K."/>
            <person name="Nakagawa S."/>
        </authorList>
    </citation>
    <scope>NUCLEOTIDE SEQUENCE [LARGE SCALE GENOMIC DNA]</scope>
    <source>
        <strain evidence="17 18">S502</strain>
    </source>
</reference>
<evidence type="ECO:0000256" key="5">
    <source>
        <dbReference type="ARBA" id="ARBA00022448"/>
    </source>
</evidence>
<dbReference type="GO" id="GO:0046872">
    <property type="term" value="F:metal ion binding"/>
    <property type="evidence" value="ECO:0007669"/>
    <property type="project" value="UniProtKB-UniRule"/>
</dbReference>
<dbReference type="PANTHER" id="PTHR43710">
    <property type="entry name" value="2-HYDROXYACYL-COA LYASE"/>
    <property type="match status" value="1"/>
</dbReference>
<dbReference type="GO" id="GO:0051539">
    <property type="term" value="F:4 iron, 4 sulfur cluster binding"/>
    <property type="evidence" value="ECO:0007669"/>
    <property type="project" value="UniProtKB-UniRule"/>
</dbReference>
<dbReference type="InterPro" id="IPR029061">
    <property type="entry name" value="THDP-binding"/>
</dbReference>
<dbReference type="InterPro" id="IPR002880">
    <property type="entry name" value="Pyrv_Fd/Flavodoxin_OxRdtase_N"/>
</dbReference>
<comment type="function">
    <text evidence="1 14">Catalyzes the ferredoxin-dependent oxidative decarboxylation of arylpyruvates.</text>
</comment>
<dbReference type="CDD" id="cd07034">
    <property type="entry name" value="TPP_PYR_PFOR_IOR-alpha_like"/>
    <property type="match status" value="1"/>
</dbReference>
<feature type="binding site" evidence="15">
    <location>
        <position position="574"/>
    </location>
    <ligand>
        <name>[4Fe-4S] cluster</name>
        <dbReference type="ChEBI" id="CHEBI:49883"/>
        <label>2</label>
    </ligand>
</feature>
<evidence type="ECO:0000256" key="15">
    <source>
        <dbReference type="PIRSR" id="PIRSR006439-50"/>
    </source>
</evidence>
<evidence type="ECO:0000313" key="17">
    <source>
        <dbReference type="EMBL" id="BEP28633.1"/>
    </source>
</evidence>
<dbReference type="PANTHER" id="PTHR43710:SF7">
    <property type="entry name" value="INDOLEPYRUVATE OXIDOREDUCTASE SUBUNIT IORA"/>
    <property type="match status" value="1"/>
</dbReference>
<evidence type="ECO:0000256" key="3">
    <source>
        <dbReference type="ARBA" id="ARBA00012812"/>
    </source>
</evidence>
<evidence type="ECO:0000256" key="7">
    <source>
        <dbReference type="ARBA" id="ARBA00022723"/>
    </source>
</evidence>
<comment type="catalytic activity">
    <reaction evidence="13 14">
        <text>indole-3-pyruvate + 2 oxidized [2Fe-2S]-[ferredoxin] + CoA = (indol-3-yl)acetyl-CoA + 2 reduced [2Fe-2S]-[ferredoxin] + CO2 + H(+)</text>
        <dbReference type="Rhea" id="RHEA:12645"/>
        <dbReference type="Rhea" id="RHEA-COMP:10000"/>
        <dbReference type="Rhea" id="RHEA-COMP:10001"/>
        <dbReference type="ChEBI" id="CHEBI:15378"/>
        <dbReference type="ChEBI" id="CHEBI:16526"/>
        <dbReference type="ChEBI" id="CHEBI:17640"/>
        <dbReference type="ChEBI" id="CHEBI:33737"/>
        <dbReference type="ChEBI" id="CHEBI:33738"/>
        <dbReference type="ChEBI" id="CHEBI:57271"/>
        <dbReference type="ChEBI" id="CHEBI:57287"/>
        <dbReference type="EC" id="1.2.7.8"/>
    </reaction>
</comment>
<evidence type="ECO:0000313" key="18">
    <source>
        <dbReference type="Proteomes" id="UP001321786"/>
    </source>
</evidence>
<dbReference type="FunFam" id="3.40.50.970:FF:000039">
    <property type="entry name" value="Indolepyruvate oxidoreductase subunit IorA"/>
    <property type="match status" value="1"/>
</dbReference>
<evidence type="ECO:0000256" key="4">
    <source>
        <dbReference type="ARBA" id="ARBA00017710"/>
    </source>
</evidence>
<dbReference type="GO" id="GO:0043805">
    <property type="term" value="F:indolepyruvate ferredoxin oxidoreductase activity"/>
    <property type="evidence" value="ECO:0007669"/>
    <property type="project" value="UniProtKB-UniRule"/>
</dbReference>
<sequence>MKKFLTGNEAVAQGAWEAGVTFAAAYPGTPSTEILESVAHFTDIKAEWATNEKVALETAIGASVAGARSLAAMKHVGVNVAADPLFTIAYTGVTGGLVLVSADDPGCHSSQNEQDNRYYAKFSKIACIEPADSNESRDFIKEAYKISEEFDVAVLFRMTTRVCHSKGLVELGDREEFKMIPYVKKPEKFIAAPANAKIMHPKLEEKLKRLEEFSNTTSLNRIEMHNKKIGIVTSGVAYSYAKEVFGENASYLKIGFSNPLPMQKIKDFAKEVDTLYVIEELEPFIEEQMIQNGIECIGKEKIPRVGELNPDIIAKALLGEERELLVFPEEKIVARPPTLCSGCPHRGFFYSLSKKKDIMITGDIGCYTLGASEPLNATDTVICMGASISMAHGAKQAFVKNGVEKRVLSVIGDSTFFHTGVNSLIGAAYNNSNIVSVILDNRITGMTGHQQNPGTGFSLQGDTTNQIDIPALVKSIGIKHVVTINPLKLDEVDKAVEEAFAFEGPAVIITRWPCALKKYSNQDIKEFGSLINKCIVNEDKCKGCRICTKTGCPSISFDKETKLAHIDANTCVGCEVCLQACPFDAIEKVGE</sequence>
<keyword evidence="7 14" id="KW-0479">Metal-binding</keyword>
<keyword evidence="11 14" id="KW-0411">Iron-sulfur</keyword>
<dbReference type="CDD" id="cd02008">
    <property type="entry name" value="TPP_IOR_alpha"/>
    <property type="match status" value="1"/>
</dbReference>
<dbReference type="PIRSF" id="PIRSF006439">
    <property type="entry name" value="Indolepyruvate_ferr_oxidored"/>
    <property type="match status" value="1"/>
</dbReference>
<evidence type="ECO:0000256" key="14">
    <source>
        <dbReference type="PIRNR" id="PIRNR006439"/>
    </source>
</evidence>
<evidence type="ECO:0000256" key="8">
    <source>
        <dbReference type="ARBA" id="ARBA00022982"/>
    </source>
</evidence>
<dbReference type="InterPro" id="IPR017896">
    <property type="entry name" value="4Fe4S_Fe-S-bd"/>
</dbReference>
<evidence type="ECO:0000256" key="10">
    <source>
        <dbReference type="ARBA" id="ARBA00023004"/>
    </source>
</evidence>
<dbReference type="Gene3D" id="3.30.70.20">
    <property type="match status" value="1"/>
</dbReference>
<dbReference type="InterPro" id="IPR009014">
    <property type="entry name" value="Transketo_C/PFOR_II"/>
</dbReference>
<feature type="domain" description="4Fe-4S ferredoxin-type" evidence="16">
    <location>
        <begin position="532"/>
        <end position="560"/>
    </location>
</feature>
<dbReference type="InterPro" id="IPR011766">
    <property type="entry name" value="TPP_enzyme_TPP-bd"/>
</dbReference>
<dbReference type="Pfam" id="PF01855">
    <property type="entry name" value="POR_N"/>
    <property type="match status" value="1"/>
</dbReference>
<evidence type="ECO:0000259" key="16">
    <source>
        <dbReference type="PROSITE" id="PS51379"/>
    </source>
</evidence>
<keyword evidence="6 14" id="KW-0004">4Fe-4S</keyword>
<dbReference type="RefSeq" id="WP_338536943.1">
    <property type="nucleotide sequence ID" value="NZ_AP028654.1"/>
</dbReference>
<accession>A0AAU9E5L7</accession>
<keyword evidence="8 14" id="KW-0249">Electron transport</keyword>
<evidence type="ECO:0000256" key="6">
    <source>
        <dbReference type="ARBA" id="ARBA00022485"/>
    </source>
</evidence>
<evidence type="ECO:0000256" key="2">
    <source>
        <dbReference type="ARBA" id="ARBA00011238"/>
    </source>
</evidence>
<comment type="subunit">
    <text evidence="2">Heterodimer of the IorA and IorB subunits.</text>
</comment>
<keyword evidence="10 14" id="KW-0408">Iron</keyword>
<protein>
    <recommendedName>
        <fullName evidence="4 14">Indolepyruvate oxidoreductase subunit IorA</fullName>
        <shortName evidence="14">IOR</shortName>
        <ecNumber evidence="3 14">1.2.7.8</ecNumber>
    </recommendedName>
    <alternativeName>
        <fullName evidence="12 14">Indolepyruvate ferredoxin oxidoreductase subunit alpha</fullName>
    </alternativeName>
</protein>
<keyword evidence="5 14" id="KW-0813">Transport</keyword>
<keyword evidence="18" id="KW-1185">Reference proteome</keyword>
<evidence type="ECO:0000256" key="13">
    <source>
        <dbReference type="ARBA" id="ARBA00048332"/>
    </source>
</evidence>
<dbReference type="InterPro" id="IPR017721">
    <property type="entry name" value="IorA"/>
</dbReference>